<evidence type="ECO:0000313" key="2">
    <source>
        <dbReference type="Ensembl" id="ENSSRHP00000050163.1"/>
    </source>
</evidence>
<dbReference type="InterPro" id="IPR036423">
    <property type="entry name" value="SOD-like_Cu/Zn_dom_sf"/>
</dbReference>
<evidence type="ECO:0000313" key="3">
    <source>
        <dbReference type="Proteomes" id="UP000472270"/>
    </source>
</evidence>
<dbReference type="AlphaFoldDB" id="A0A673JJ08"/>
<reference evidence="2" key="1">
    <citation type="submission" date="2025-08" db="UniProtKB">
        <authorList>
            <consortium name="Ensembl"/>
        </authorList>
    </citation>
    <scope>IDENTIFICATION</scope>
</reference>
<feature type="domain" description="Superoxide dismutase copper/zinc binding" evidence="1">
    <location>
        <begin position="62"/>
        <end position="162"/>
    </location>
</feature>
<reference evidence="2" key="2">
    <citation type="submission" date="2025-09" db="UniProtKB">
        <authorList>
            <consortium name="Ensembl"/>
        </authorList>
    </citation>
    <scope>IDENTIFICATION</scope>
</reference>
<organism evidence="2 3">
    <name type="scientific">Sinocyclocheilus rhinocerous</name>
    <dbReference type="NCBI Taxonomy" id="307959"/>
    <lineage>
        <taxon>Eukaryota</taxon>
        <taxon>Metazoa</taxon>
        <taxon>Chordata</taxon>
        <taxon>Craniata</taxon>
        <taxon>Vertebrata</taxon>
        <taxon>Euteleostomi</taxon>
        <taxon>Actinopterygii</taxon>
        <taxon>Neopterygii</taxon>
        <taxon>Teleostei</taxon>
        <taxon>Ostariophysi</taxon>
        <taxon>Cypriniformes</taxon>
        <taxon>Cyprinidae</taxon>
        <taxon>Cyprininae</taxon>
        <taxon>Sinocyclocheilus</taxon>
    </lineage>
</organism>
<proteinExistence type="predicted"/>
<dbReference type="Proteomes" id="UP000472270">
    <property type="component" value="Unassembled WGS sequence"/>
</dbReference>
<dbReference type="GO" id="GO:0006801">
    <property type="term" value="P:superoxide metabolic process"/>
    <property type="evidence" value="ECO:0007669"/>
    <property type="project" value="InterPro"/>
</dbReference>
<sequence>MGTVATKNFFTDTTSWVSGMIGRSVVIHGPNQTGPRIACANLTLYHFPSARSDSWLGPGTSKGQIRFSQVSPQGSTILNISFTGLNARAGGYHIHILPIKSTQEPCSDTNIMGHFNPFSVNAASSPAPGNGTNNFQNQYTDGNMPLSGPNSIIGRSLVIHYTNSSRGGWGCGCGGVQLLSCWDGMQADGSVTCRTANQQLSCGLGVACGRTIHMVYSNE</sequence>
<dbReference type="Pfam" id="PF00080">
    <property type="entry name" value="Sod_Cu"/>
    <property type="match status" value="1"/>
</dbReference>
<accession>A0A673JJ08</accession>
<dbReference type="PANTHER" id="PTHR20910:SF1">
    <property type="entry name" value="SUPEROXIDE DISMUTASE COPPER_ZINC BINDING DOMAIN-CONTAINING PROTEIN"/>
    <property type="match status" value="1"/>
</dbReference>
<dbReference type="SUPFAM" id="SSF49329">
    <property type="entry name" value="Cu,Zn superoxide dismutase-like"/>
    <property type="match status" value="2"/>
</dbReference>
<protein>
    <recommendedName>
        <fullName evidence="1">Superoxide dismutase copper/zinc binding domain-containing protein</fullName>
    </recommendedName>
</protein>
<dbReference type="Gene3D" id="2.60.40.200">
    <property type="entry name" value="Superoxide dismutase, copper/zinc binding domain"/>
    <property type="match status" value="2"/>
</dbReference>
<dbReference type="InterPro" id="IPR001424">
    <property type="entry name" value="SOD_Cu_Zn_dom"/>
</dbReference>
<dbReference type="GO" id="GO:0046872">
    <property type="term" value="F:metal ion binding"/>
    <property type="evidence" value="ECO:0007669"/>
    <property type="project" value="InterPro"/>
</dbReference>
<keyword evidence="3" id="KW-1185">Reference proteome</keyword>
<evidence type="ECO:0000259" key="1">
    <source>
        <dbReference type="Pfam" id="PF00080"/>
    </source>
</evidence>
<dbReference type="Ensembl" id="ENSSRHT00000051578.1">
    <property type="protein sequence ID" value="ENSSRHP00000050163.1"/>
    <property type="gene ID" value="ENSSRHG00000025255.1"/>
</dbReference>
<dbReference type="PANTHER" id="PTHR20910">
    <property type="entry name" value="AGAP001623-PA"/>
    <property type="match status" value="1"/>
</dbReference>
<name>A0A673JJ08_9TELE</name>
<dbReference type="InterPro" id="IPR053257">
    <property type="entry name" value="Cu-only_SOD"/>
</dbReference>